<keyword evidence="7" id="KW-0812">Transmembrane</keyword>
<dbReference type="FunFam" id="3.80.10.10:FF:000400">
    <property type="entry name" value="Nuclear pore complex protein NUP107"/>
    <property type="match status" value="1"/>
</dbReference>
<dbReference type="Gene3D" id="1.10.510.10">
    <property type="entry name" value="Transferase(Phosphotransferase) domain 1"/>
    <property type="match status" value="1"/>
</dbReference>
<dbReference type="Gene3D" id="3.80.10.10">
    <property type="entry name" value="Ribonuclease Inhibitor"/>
    <property type="match status" value="1"/>
</dbReference>
<keyword evidence="10" id="KW-0611">Plant defense</keyword>
<dbReference type="PROSITE" id="PS50011">
    <property type="entry name" value="PROTEIN_KINASE_DOM"/>
    <property type="match status" value="1"/>
</dbReference>
<evidence type="ECO:0000256" key="5">
    <source>
        <dbReference type="ARBA" id="ARBA00022525"/>
    </source>
</evidence>
<dbReference type="GO" id="GO:0005524">
    <property type="term" value="F:ATP binding"/>
    <property type="evidence" value="ECO:0007669"/>
    <property type="project" value="InterPro"/>
</dbReference>
<sequence>MESAIGVGTIGIMYKATLPDGLFMAVKRLIDSELFIRRFEFEIMIPGRHSHRNIVPLIEFHAELRFLFEDQFMCISTEMAFQIKRGGILFVCSLLGVMMVGDGVASDIMCLRSIKDSLEDPNHYLSPSWNFSNNTEGFICSFNGVTCWHLDNRVLSLRLSNYGLRGEFPRGVGNCSSLTSIDLSLNELTGPIPSDISTLLPFATSIDLSGNKFNGTIPAALGNCTYLNSLRLDNNTLSGQIPQELGKLQRIKSISFGNNHLSGPVPLFLPGSVQNYANNDELCGGPLQSCSSFHESFKDGLTVGYAFSVTSVIIVYMSYCTPWQQSKHKKKNLWNRAKEFGRYICCIGGRKTRTEIHHMNELQEKAIKEVSVVIEKMKSTMRLDELRDATECFSIDNAIGMGKTGIMYEGRLPNGWYLAVKRLFDSKPYKQQFLLEIRILGKYRHKNIVPLLGFCVERKERILVYQYMSNGRLSKWLRPLESEVVKLKWPEMIKIALGVARGLSWLHHSCNLHVVHNNLSSECILLDKNFEPKISNFGQAKFINPNIEDDASMPFYVSDGKKDVYGFGSLLFEIITGKTFKELSFSSNASNMFDNPSKFYDVIDKSLFREGFENEVYTLIKVACKCVQRFPDERPTMLEVYNEMSNVWGQQHGFGDYSDTHSEPVESVPASS</sequence>
<dbReference type="SUPFAM" id="SSF56112">
    <property type="entry name" value="Protein kinase-like (PK-like)"/>
    <property type="match status" value="2"/>
</dbReference>
<evidence type="ECO:0000256" key="14">
    <source>
        <dbReference type="ARBA" id="ARBA00038043"/>
    </source>
</evidence>
<keyword evidence="9" id="KW-0677">Repeat</keyword>
<keyword evidence="8" id="KW-0732">Signal</keyword>
<feature type="domain" description="Protein kinase" evidence="15">
    <location>
        <begin position="393"/>
        <end position="655"/>
    </location>
</feature>
<gene>
    <name evidence="16" type="ORF">RJT34_04274</name>
</gene>
<evidence type="ECO:0000256" key="9">
    <source>
        <dbReference type="ARBA" id="ARBA00022737"/>
    </source>
</evidence>
<evidence type="ECO:0000256" key="3">
    <source>
        <dbReference type="ARBA" id="ARBA00004479"/>
    </source>
</evidence>
<dbReference type="Pfam" id="PF00560">
    <property type="entry name" value="LRR_1"/>
    <property type="match status" value="3"/>
</dbReference>
<proteinExistence type="inferred from homology"/>
<evidence type="ECO:0000256" key="4">
    <source>
        <dbReference type="ARBA" id="ARBA00022512"/>
    </source>
</evidence>
<dbReference type="InterPro" id="IPR001611">
    <property type="entry name" value="Leu-rich_rpt"/>
</dbReference>
<dbReference type="InterPro" id="IPR013210">
    <property type="entry name" value="LRR_N_plant-typ"/>
</dbReference>
<dbReference type="Pfam" id="PF08263">
    <property type="entry name" value="LRRNT_2"/>
    <property type="match status" value="1"/>
</dbReference>
<dbReference type="EMBL" id="JAYKXN010000001">
    <property type="protein sequence ID" value="KAK7319552.1"/>
    <property type="molecule type" value="Genomic_DNA"/>
</dbReference>
<dbReference type="Gene3D" id="3.30.200.20">
    <property type="entry name" value="Phosphorylase Kinase, domain 1"/>
    <property type="match status" value="2"/>
</dbReference>
<name>A0AAN9KNS0_CLITE</name>
<comment type="similarity">
    <text evidence="14">Belongs to the polygalacturonase-inhibiting protein family.</text>
</comment>
<evidence type="ECO:0000256" key="6">
    <source>
        <dbReference type="ARBA" id="ARBA00022614"/>
    </source>
</evidence>
<keyword evidence="4" id="KW-0134">Cell wall</keyword>
<dbReference type="Pfam" id="PF07714">
    <property type="entry name" value="PK_Tyr_Ser-Thr"/>
    <property type="match status" value="1"/>
</dbReference>
<keyword evidence="17" id="KW-1185">Reference proteome</keyword>
<evidence type="ECO:0000313" key="16">
    <source>
        <dbReference type="EMBL" id="KAK7319552.1"/>
    </source>
</evidence>
<dbReference type="PANTHER" id="PTHR48006:SF74">
    <property type="entry name" value="LRR RECEPTOR-LIKE KINASE FAMILY PROTEIN"/>
    <property type="match status" value="1"/>
</dbReference>
<dbReference type="InterPro" id="IPR032675">
    <property type="entry name" value="LRR_dom_sf"/>
</dbReference>
<dbReference type="GO" id="GO:0004672">
    <property type="term" value="F:protein kinase activity"/>
    <property type="evidence" value="ECO:0007669"/>
    <property type="project" value="InterPro"/>
</dbReference>
<evidence type="ECO:0000256" key="8">
    <source>
        <dbReference type="ARBA" id="ARBA00022729"/>
    </source>
</evidence>
<dbReference type="GO" id="GO:0016020">
    <property type="term" value="C:membrane"/>
    <property type="evidence" value="ECO:0007669"/>
    <property type="project" value="UniProtKB-SubCell"/>
</dbReference>
<dbReference type="InterPro" id="IPR000719">
    <property type="entry name" value="Prot_kinase_dom"/>
</dbReference>
<evidence type="ECO:0000256" key="1">
    <source>
        <dbReference type="ARBA" id="ARBA00004170"/>
    </source>
</evidence>
<evidence type="ECO:0000256" key="10">
    <source>
        <dbReference type="ARBA" id="ARBA00022821"/>
    </source>
</evidence>
<reference evidence="16 17" key="1">
    <citation type="submission" date="2024-01" db="EMBL/GenBank/DDBJ databases">
        <title>The genomes of 5 underutilized Papilionoideae crops provide insights into root nodulation and disease resistance.</title>
        <authorList>
            <person name="Yuan L."/>
        </authorList>
    </citation>
    <scope>NUCLEOTIDE SEQUENCE [LARGE SCALE GENOMIC DNA]</scope>
    <source>
        <strain evidence="16">LY-2023</strain>
        <tissue evidence="16">Leaf</tissue>
    </source>
</reference>
<evidence type="ECO:0000259" key="15">
    <source>
        <dbReference type="PROSITE" id="PS50011"/>
    </source>
</evidence>
<comment type="subcellular location">
    <subcellularLocation>
        <location evidence="1">Membrane</location>
        <topology evidence="1">Peripheral membrane protein</topology>
    </subcellularLocation>
    <subcellularLocation>
        <location evidence="3">Membrane</location>
        <topology evidence="3">Single-pass type I membrane protein</topology>
    </subcellularLocation>
    <subcellularLocation>
        <location evidence="2">Secreted</location>
        <location evidence="2">Cell wall</location>
    </subcellularLocation>
</comment>
<evidence type="ECO:0000313" key="17">
    <source>
        <dbReference type="Proteomes" id="UP001359559"/>
    </source>
</evidence>
<dbReference type="PANTHER" id="PTHR48006">
    <property type="entry name" value="LEUCINE-RICH REPEAT-CONTAINING PROTEIN DDB_G0281931-RELATED"/>
    <property type="match status" value="1"/>
</dbReference>
<dbReference type="GO" id="GO:0006952">
    <property type="term" value="P:defense response"/>
    <property type="evidence" value="ECO:0007669"/>
    <property type="project" value="UniProtKB-KW"/>
</dbReference>
<keyword evidence="11" id="KW-1133">Transmembrane helix</keyword>
<dbReference type="SUPFAM" id="SSF52058">
    <property type="entry name" value="L domain-like"/>
    <property type="match status" value="1"/>
</dbReference>
<keyword evidence="5" id="KW-0964">Secreted</keyword>
<evidence type="ECO:0000256" key="7">
    <source>
        <dbReference type="ARBA" id="ARBA00022692"/>
    </source>
</evidence>
<dbReference type="Proteomes" id="UP001359559">
    <property type="component" value="Unassembled WGS sequence"/>
</dbReference>
<organism evidence="16 17">
    <name type="scientific">Clitoria ternatea</name>
    <name type="common">Butterfly pea</name>
    <dbReference type="NCBI Taxonomy" id="43366"/>
    <lineage>
        <taxon>Eukaryota</taxon>
        <taxon>Viridiplantae</taxon>
        <taxon>Streptophyta</taxon>
        <taxon>Embryophyta</taxon>
        <taxon>Tracheophyta</taxon>
        <taxon>Spermatophyta</taxon>
        <taxon>Magnoliopsida</taxon>
        <taxon>eudicotyledons</taxon>
        <taxon>Gunneridae</taxon>
        <taxon>Pentapetalae</taxon>
        <taxon>rosids</taxon>
        <taxon>fabids</taxon>
        <taxon>Fabales</taxon>
        <taxon>Fabaceae</taxon>
        <taxon>Papilionoideae</taxon>
        <taxon>50 kb inversion clade</taxon>
        <taxon>NPAAA clade</taxon>
        <taxon>indigoferoid/millettioid clade</taxon>
        <taxon>Phaseoleae</taxon>
        <taxon>Clitoria</taxon>
    </lineage>
</organism>
<keyword evidence="12" id="KW-0472">Membrane</keyword>
<keyword evidence="6" id="KW-0433">Leucine-rich repeat</keyword>
<protein>
    <recommendedName>
        <fullName evidence="15">Protein kinase domain-containing protein</fullName>
    </recommendedName>
</protein>
<evidence type="ECO:0000256" key="2">
    <source>
        <dbReference type="ARBA" id="ARBA00004191"/>
    </source>
</evidence>
<keyword evidence="13" id="KW-1015">Disulfide bond</keyword>
<dbReference type="InterPro" id="IPR011009">
    <property type="entry name" value="Kinase-like_dom_sf"/>
</dbReference>
<comment type="caution">
    <text evidence="16">The sequence shown here is derived from an EMBL/GenBank/DDBJ whole genome shotgun (WGS) entry which is preliminary data.</text>
</comment>
<accession>A0AAN9KNS0</accession>
<dbReference type="InterPro" id="IPR001245">
    <property type="entry name" value="Ser-Thr/Tyr_kinase_cat_dom"/>
</dbReference>
<dbReference type="AlphaFoldDB" id="A0AAN9KNS0"/>
<evidence type="ECO:0000256" key="11">
    <source>
        <dbReference type="ARBA" id="ARBA00022989"/>
    </source>
</evidence>
<evidence type="ECO:0000256" key="12">
    <source>
        <dbReference type="ARBA" id="ARBA00023136"/>
    </source>
</evidence>
<dbReference type="InterPro" id="IPR051824">
    <property type="entry name" value="LRR_Rcpt-Like_S/T_Kinase"/>
</dbReference>
<evidence type="ECO:0000256" key="13">
    <source>
        <dbReference type="ARBA" id="ARBA00023157"/>
    </source>
</evidence>